<dbReference type="AlphaFoldDB" id="A0A7J8HRF0"/>
<accession>A0A7J8HRF0</accession>
<evidence type="ECO:0000313" key="2">
    <source>
        <dbReference type="EMBL" id="KAF6474934.1"/>
    </source>
</evidence>
<keyword evidence="1" id="KW-0812">Transmembrane</keyword>
<keyword evidence="1" id="KW-1133">Transmembrane helix</keyword>
<sequence length="136" mass="15719">MMSGNKNFPRANIHFCGFHQIKLSFANTVLCFLLCTHLWKTSLVQTIKIRCHFSELNIFISKCVRVCFGSIFKSLSNSLQTYGNLKTSLQLCIFVLNITNILLLKISYLDLLFFLMSSLFFLFGNNRRLTSNCKKE</sequence>
<gene>
    <name evidence="2" type="ORF">HJG63_011052</name>
</gene>
<proteinExistence type="predicted"/>
<name>A0A7J8HRF0_ROUAE</name>
<evidence type="ECO:0000256" key="1">
    <source>
        <dbReference type="SAM" id="Phobius"/>
    </source>
</evidence>
<feature type="transmembrane region" description="Helical" evidence="1">
    <location>
        <begin position="106"/>
        <end position="125"/>
    </location>
</feature>
<keyword evidence="1" id="KW-0472">Membrane</keyword>
<keyword evidence="3" id="KW-1185">Reference proteome</keyword>
<reference evidence="2 3" key="1">
    <citation type="journal article" date="2020" name="Nature">
        <title>Six reference-quality genomes reveal evolution of bat adaptations.</title>
        <authorList>
            <person name="Jebb D."/>
            <person name="Huang Z."/>
            <person name="Pippel M."/>
            <person name="Hughes G.M."/>
            <person name="Lavrichenko K."/>
            <person name="Devanna P."/>
            <person name="Winkler S."/>
            <person name="Jermiin L.S."/>
            <person name="Skirmuntt E.C."/>
            <person name="Katzourakis A."/>
            <person name="Burkitt-Gray L."/>
            <person name="Ray D.A."/>
            <person name="Sullivan K.A.M."/>
            <person name="Roscito J.G."/>
            <person name="Kirilenko B.M."/>
            <person name="Davalos L.M."/>
            <person name="Corthals A.P."/>
            <person name="Power M.L."/>
            <person name="Jones G."/>
            <person name="Ransome R.D."/>
            <person name="Dechmann D.K.N."/>
            <person name="Locatelli A.G."/>
            <person name="Puechmaille S.J."/>
            <person name="Fedrigo O."/>
            <person name="Jarvis E.D."/>
            <person name="Hiller M."/>
            <person name="Vernes S.C."/>
            <person name="Myers E.W."/>
            <person name="Teeling E.C."/>
        </authorList>
    </citation>
    <scope>NUCLEOTIDE SEQUENCE [LARGE SCALE GENOMIC DNA]</scope>
    <source>
        <strain evidence="2">MRouAeg1</strain>
        <tissue evidence="2">Muscle</tissue>
    </source>
</reference>
<dbReference type="EMBL" id="JACASE010000004">
    <property type="protein sequence ID" value="KAF6474934.1"/>
    <property type="molecule type" value="Genomic_DNA"/>
</dbReference>
<evidence type="ECO:0000313" key="3">
    <source>
        <dbReference type="Proteomes" id="UP000593571"/>
    </source>
</evidence>
<protein>
    <submittedName>
        <fullName evidence="2">Uncharacterized protein</fullName>
    </submittedName>
</protein>
<dbReference type="Proteomes" id="UP000593571">
    <property type="component" value="Unassembled WGS sequence"/>
</dbReference>
<organism evidence="2 3">
    <name type="scientific">Rousettus aegyptiacus</name>
    <name type="common">Egyptian fruit bat</name>
    <name type="synonym">Pteropus aegyptiacus</name>
    <dbReference type="NCBI Taxonomy" id="9407"/>
    <lineage>
        <taxon>Eukaryota</taxon>
        <taxon>Metazoa</taxon>
        <taxon>Chordata</taxon>
        <taxon>Craniata</taxon>
        <taxon>Vertebrata</taxon>
        <taxon>Euteleostomi</taxon>
        <taxon>Mammalia</taxon>
        <taxon>Eutheria</taxon>
        <taxon>Laurasiatheria</taxon>
        <taxon>Chiroptera</taxon>
        <taxon>Yinpterochiroptera</taxon>
        <taxon>Pteropodoidea</taxon>
        <taxon>Pteropodidae</taxon>
        <taxon>Rousettinae</taxon>
        <taxon>Rousettus</taxon>
    </lineage>
</organism>
<comment type="caution">
    <text evidence="2">The sequence shown here is derived from an EMBL/GenBank/DDBJ whole genome shotgun (WGS) entry which is preliminary data.</text>
</comment>